<feature type="region of interest" description="Disordered" evidence="8">
    <location>
        <begin position="70"/>
        <end position="89"/>
    </location>
</feature>
<accession>A0A192ZHU7</accession>
<dbReference type="SUPFAM" id="SSF90096">
    <property type="entry name" value="Subunits of heterodimeric actin filament capping protein Capz"/>
    <property type="match status" value="1"/>
</dbReference>
<dbReference type="Pfam" id="PF01115">
    <property type="entry name" value="F_actin_cap_B"/>
    <property type="match status" value="1"/>
</dbReference>
<dbReference type="PROSITE" id="PS00231">
    <property type="entry name" value="F_ACTIN_CAPPING_BETA"/>
    <property type="match status" value="1"/>
</dbReference>
<evidence type="ECO:0000256" key="7">
    <source>
        <dbReference type="RuleBase" id="RU365078"/>
    </source>
</evidence>
<dbReference type="InterPro" id="IPR042276">
    <property type="entry name" value="CapZ_alpha/beta_2"/>
</dbReference>
<keyword evidence="4 7" id="KW-0963">Cytoplasm</keyword>
<keyword evidence="3 7" id="KW-0117">Actin capping</keyword>
<dbReference type="GO" id="GO:0051015">
    <property type="term" value="F:actin filament binding"/>
    <property type="evidence" value="ECO:0007669"/>
    <property type="project" value="TreeGrafter"/>
</dbReference>
<proteinExistence type="evidence at transcript level"/>
<dbReference type="PRINTS" id="PR00192">
    <property type="entry name" value="FACTINCAPB"/>
</dbReference>
<dbReference type="PANTHER" id="PTHR10619">
    <property type="entry name" value="F-ACTIN-CAPPING PROTEIN SUBUNIT BETA"/>
    <property type="match status" value="1"/>
</dbReference>
<dbReference type="EMBL" id="KX235368">
    <property type="protein sequence ID" value="ANM86097.1"/>
    <property type="molecule type" value="mRNA"/>
</dbReference>
<dbReference type="InterPro" id="IPR001698">
    <property type="entry name" value="CAPZB"/>
</dbReference>
<comment type="function">
    <text evidence="7">F-actin-capping proteins bind in a Ca(2+)-independent manner to the fast growing ends of actin filaments (barbed end) thereby blocking the exchange of subunits at these ends. Unlike other capping proteins (such as gelsolin and severin), these proteins do not sever actin filaments.</text>
</comment>
<keyword evidence="5 7" id="KW-0009">Actin-binding</keyword>
<dbReference type="GO" id="GO:0008290">
    <property type="term" value="C:F-actin capping protein complex"/>
    <property type="evidence" value="ECO:0007669"/>
    <property type="project" value="UniProtKB-UniRule"/>
</dbReference>
<sequence>MEDVLDSTLDLVRRLPPKDLKKNLSHLLKIRPEISEDLLQTVDQPLEVAVCPVTQKEYLLCDYNRDEDSYRSPHSNEFDPPLPGGSKPSDRLRNLEVIANEVFEVYAKQYYGEALSSCYFWDLEDTVFACCILIKKNAQSGSRGVESGGWDSIHIVEVDESESRTDPTYKITSSILLSLTTAAEGGEQTMSLCGSIADQREKRMKKSAKKDEEHVVNIGKFVEDMENRLRNTIDQVYFGKTTEVLASVHDRSASMRSGHGGARQKNAFAADLASVLRRRGGAKE</sequence>
<evidence type="ECO:0000256" key="5">
    <source>
        <dbReference type="ARBA" id="ARBA00023203"/>
    </source>
</evidence>
<dbReference type="AlphaFoldDB" id="A0A192ZHU7"/>
<evidence type="ECO:0000256" key="4">
    <source>
        <dbReference type="ARBA" id="ARBA00022490"/>
    </source>
</evidence>
<protein>
    <recommendedName>
        <fullName evidence="7">F-actin-capping protein subunit beta</fullName>
    </recommendedName>
</protein>
<evidence type="ECO:0000256" key="8">
    <source>
        <dbReference type="SAM" id="MobiDB-lite"/>
    </source>
</evidence>
<dbReference type="Gene3D" id="1.20.58.570">
    <property type="match status" value="1"/>
</dbReference>
<evidence type="ECO:0000313" key="9">
    <source>
        <dbReference type="EMBL" id="ANM86097.1"/>
    </source>
</evidence>
<name>A0A192ZHU7_9EUKA</name>
<dbReference type="GO" id="GO:0030036">
    <property type="term" value="P:actin cytoskeleton organization"/>
    <property type="evidence" value="ECO:0007669"/>
    <property type="project" value="InterPro"/>
</dbReference>
<organism evidence="9">
    <name type="scientific">Stygiella incarcerata</name>
    <dbReference type="NCBI Taxonomy" id="1712417"/>
    <lineage>
        <taxon>Eukaryota</taxon>
        <taxon>Discoba</taxon>
        <taxon>Jakobida</taxon>
        <taxon>Andalucina</taxon>
        <taxon>Stygiellidae</taxon>
        <taxon>Stygiella</taxon>
    </lineage>
</organism>
<reference evidence="9" key="1">
    <citation type="submission" date="2016-05" db="EMBL/GenBank/DDBJ databases">
        <title>Novel hydrogenosomes in the microaerophilic jakobid Stygiella incarcerata.</title>
        <authorList>
            <person name="Leger M.M."/>
            <person name="Eme L."/>
            <person name="Hug L.A."/>
            <person name="Roger A.J."/>
        </authorList>
    </citation>
    <scope>NUCLEOTIDE SEQUENCE</scope>
</reference>
<comment type="similarity">
    <text evidence="2 7">Belongs to the F-actin-capping protein beta subunit family.</text>
</comment>
<dbReference type="GO" id="GO:0051016">
    <property type="term" value="P:barbed-end actin filament capping"/>
    <property type="evidence" value="ECO:0007669"/>
    <property type="project" value="UniProtKB-UniRule"/>
</dbReference>
<evidence type="ECO:0000256" key="1">
    <source>
        <dbReference type="ARBA" id="ARBA00004245"/>
    </source>
</evidence>
<dbReference type="InterPro" id="IPR019771">
    <property type="entry name" value="F-actin_capping_bsu_CS"/>
</dbReference>
<dbReference type="GO" id="GO:0005737">
    <property type="term" value="C:cytoplasm"/>
    <property type="evidence" value="ECO:0007669"/>
    <property type="project" value="InterPro"/>
</dbReference>
<dbReference type="InterPro" id="IPR037282">
    <property type="entry name" value="CapZ_alpha/beta"/>
</dbReference>
<evidence type="ECO:0000256" key="2">
    <source>
        <dbReference type="ARBA" id="ARBA00006039"/>
    </source>
</evidence>
<comment type="subunit">
    <text evidence="7">Heterodimer of an alpha and a beta subunit.</text>
</comment>
<dbReference type="FunFam" id="1.20.58.570:FF:000001">
    <property type="entry name" value="F-actin-capping protein subunit beta"/>
    <property type="match status" value="1"/>
</dbReference>
<dbReference type="GO" id="GO:0000902">
    <property type="term" value="P:cell morphogenesis"/>
    <property type="evidence" value="ECO:0007669"/>
    <property type="project" value="TreeGrafter"/>
</dbReference>
<dbReference type="InterPro" id="IPR043175">
    <property type="entry name" value="CAPZB_N"/>
</dbReference>
<keyword evidence="6 7" id="KW-0206">Cytoskeleton</keyword>
<gene>
    <name evidence="9" type="primary">capz</name>
</gene>
<evidence type="ECO:0000256" key="6">
    <source>
        <dbReference type="ARBA" id="ARBA00023212"/>
    </source>
</evidence>
<comment type="subcellular location">
    <subcellularLocation>
        <location evidence="1 7">Cytoplasm</location>
        <location evidence="1 7">Cytoskeleton</location>
    </subcellularLocation>
</comment>
<dbReference type="Gene3D" id="3.90.1150.210">
    <property type="entry name" value="F-actin capping protein, beta subunit"/>
    <property type="match status" value="1"/>
</dbReference>
<evidence type="ECO:0000256" key="3">
    <source>
        <dbReference type="ARBA" id="ARBA00022467"/>
    </source>
</evidence>
<dbReference type="PANTHER" id="PTHR10619:SF0">
    <property type="entry name" value="F-ACTIN-CAPPING PROTEIN SUBUNIT BETA ISOFORMS 1 AND 2"/>
    <property type="match status" value="1"/>
</dbReference>